<keyword evidence="3" id="KW-1185">Reference proteome</keyword>
<reference evidence="2" key="1">
    <citation type="journal article" date="2018" name="Int. J. Syst. Evol. Microbiol.">
        <title>Neptunicella marina gen. nov., sp. nov., isolated from surface seawater.</title>
        <authorList>
            <person name="Liu X."/>
            <person name="Lai Q."/>
            <person name="Du Y."/>
            <person name="Zhang X."/>
            <person name="Liu Z."/>
            <person name="Sun F."/>
            <person name="Shao Z."/>
        </authorList>
    </citation>
    <scope>NUCLEOTIDE SEQUENCE</scope>
    <source>
        <strain evidence="2">S27-2</strain>
    </source>
</reference>
<evidence type="ECO:0000313" key="2">
    <source>
        <dbReference type="EMBL" id="MBC3766049.1"/>
    </source>
</evidence>
<gene>
    <name evidence="2" type="ORF">H8B19_09170</name>
</gene>
<evidence type="ECO:0000313" key="3">
    <source>
        <dbReference type="Proteomes" id="UP000601768"/>
    </source>
</evidence>
<keyword evidence="1" id="KW-0472">Membrane</keyword>
<keyword evidence="1" id="KW-1133">Transmembrane helix</keyword>
<keyword evidence="1" id="KW-0812">Transmembrane</keyword>
<dbReference type="RefSeq" id="WP_186506524.1">
    <property type="nucleotide sequence ID" value="NZ_JACNEP010000006.1"/>
</dbReference>
<sequence length="95" mass="10774">MQEIEVSWKIALRIWWSISWRTAVIILPTTFLVGAILGFGMALFSIPIEPNKIYLQLLGASISIVLSVWILKWVLGKSFNGYRIAIVKHEDEMAA</sequence>
<reference evidence="2" key="2">
    <citation type="submission" date="2020-08" db="EMBL/GenBank/DDBJ databases">
        <authorList>
            <person name="Lai Q."/>
        </authorList>
    </citation>
    <scope>NUCLEOTIDE SEQUENCE</scope>
    <source>
        <strain evidence="2">S27-2</strain>
    </source>
</reference>
<evidence type="ECO:0000256" key="1">
    <source>
        <dbReference type="SAM" id="Phobius"/>
    </source>
</evidence>
<organism evidence="2 3">
    <name type="scientific">Neptunicella marina</name>
    <dbReference type="NCBI Taxonomy" id="2125989"/>
    <lineage>
        <taxon>Bacteria</taxon>
        <taxon>Pseudomonadati</taxon>
        <taxon>Pseudomonadota</taxon>
        <taxon>Gammaproteobacteria</taxon>
        <taxon>Alteromonadales</taxon>
        <taxon>Alteromonadaceae</taxon>
        <taxon>Neptunicella</taxon>
    </lineage>
</organism>
<name>A0A8J6ITI7_9ALTE</name>
<dbReference type="AlphaFoldDB" id="A0A8J6ITI7"/>
<feature type="transmembrane region" description="Helical" evidence="1">
    <location>
        <begin position="53"/>
        <end position="75"/>
    </location>
</feature>
<protein>
    <submittedName>
        <fullName evidence="2">Uncharacterized protein</fullName>
    </submittedName>
</protein>
<comment type="caution">
    <text evidence="2">The sequence shown here is derived from an EMBL/GenBank/DDBJ whole genome shotgun (WGS) entry which is preliminary data.</text>
</comment>
<accession>A0A8J6ITI7</accession>
<proteinExistence type="predicted"/>
<dbReference type="Proteomes" id="UP000601768">
    <property type="component" value="Unassembled WGS sequence"/>
</dbReference>
<dbReference type="EMBL" id="JACNEP010000006">
    <property type="protein sequence ID" value="MBC3766049.1"/>
    <property type="molecule type" value="Genomic_DNA"/>
</dbReference>
<feature type="transmembrane region" description="Helical" evidence="1">
    <location>
        <begin position="23"/>
        <end position="47"/>
    </location>
</feature>